<keyword evidence="2" id="KW-1185">Reference proteome</keyword>
<dbReference type="Proteomes" id="UP000245462">
    <property type="component" value="Unassembled WGS sequence"/>
</dbReference>
<accession>A0A2U1F2K5</accession>
<dbReference type="AlphaFoldDB" id="A0A2U1F2K5"/>
<organism evidence="1 2">
    <name type="scientific">Porphyromonas loveana</name>
    <dbReference type="NCBI Taxonomy" id="1884669"/>
    <lineage>
        <taxon>Bacteria</taxon>
        <taxon>Pseudomonadati</taxon>
        <taxon>Bacteroidota</taxon>
        <taxon>Bacteroidia</taxon>
        <taxon>Bacteroidales</taxon>
        <taxon>Porphyromonadaceae</taxon>
        <taxon>Porphyromonas</taxon>
    </lineage>
</organism>
<gene>
    <name evidence="1" type="ORF">C7382_1237</name>
</gene>
<protein>
    <submittedName>
        <fullName evidence="1">Uncharacterized protein</fullName>
    </submittedName>
</protein>
<name>A0A2U1F2K5_9PORP</name>
<proteinExistence type="predicted"/>
<dbReference type="EMBL" id="QEKY01000023">
    <property type="protein sequence ID" value="PVZ06250.1"/>
    <property type="molecule type" value="Genomic_DNA"/>
</dbReference>
<evidence type="ECO:0000313" key="2">
    <source>
        <dbReference type="Proteomes" id="UP000245462"/>
    </source>
</evidence>
<evidence type="ECO:0000313" key="1">
    <source>
        <dbReference type="EMBL" id="PVZ06250.1"/>
    </source>
</evidence>
<comment type="caution">
    <text evidence="1">The sequence shown here is derived from an EMBL/GenBank/DDBJ whole genome shotgun (WGS) entry which is preliminary data.</text>
</comment>
<sequence>MFSLQCVLPKKHTPKKIYFGAISGKIMRQINFVLARVSQPFWRRILRDFSL</sequence>
<reference evidence="1 2" key="1">
    <citation type="submission" date="2018-04" db="EMBL/GenBank/DDBJ databases">
        <title>Genomic Encyclopedia of Type Strains, Phase IV (KMG-IV): sequencing the most valuable type-strain genomes for metagenomic binning, comparative biology and taxonomic classification.</title>
        <authorList>
            <person name="Goeker M."/>
        </authorList>
    </citation>
    <scope>NUCLEOTIDE SEQUENCE [LARGE SCALE GENOMIC DNA]</scope>
    <source>
        <strain evidence="1 2">DSM 28520</strain>
    </source>
</reference>